<dbReference type="SMART" id="SM00653">
    <property type="entry name" value="eIF2B_5"/>
    <property type="match status" value="1"/>
</dbReference>
<feature type="compositionally biased region" description="Basic and acidic residues" evidence="7">
    <location>
        <begin position="271"/>
        <end position="282"/>
    </location>
</feature>
<evidence type="ECO:0000256" key="5">
    <source>
        <dbReference type="ARBA" id="ARBA00022917"/>
    </source>
</evidence>
<comment type="caution">
    <text evidence="9">The sequence shown here is derived from an EMBL/GenBank/DDBJ whole genome shotgun (WGS) entry which is preliminary data.</text>
</comment>
<accession>A0A8S4RXG4</accession>
<evidence type="ECO:0000256" key="1">
    <source>
        <dbReference type="ARBA" id="ARBA00010397"/>
    </source>
</evidence>
<dbReference type="InterPro" id="IPR016189">
    <property type="entry name" value="Transl_init_fac_IF2/IF5_N"/>
</dbReference>
<dbReference type="GO" id="GO:0005525">
    <property type="term" value="F:GTP binding"/>
    <property type="evidence" value="ECO:0007669"/>
    <property type="project" value="UniProtKB-KW"/>
</dbReference>
<evidence type="ECO:0000313" key="10">
    <source>
        <dbReference type="Proteomes" id="UP000838756"/>
    </source>
</evidence>
<dbReference type="Gene3D" id="2.20.25.350">
    <property type="match status" value="1"/>
</dbReference>
<dbReference type="Gene3D" id="3.30.30.170">
    <property type="match status" value="1"/>
</dbReference>
<keyword evidence="6" id="KW-0342">GTP-binding</keyword>
<evidence type="ECO:0000256" key="3">
    <source>
        <dbReference type="ARBA" id="ARBA00022540"/>
    </source>
</evidence>
<dbReference type="FunFam" id="2.20.25.350:FF:000001">
    <property type="entry name" value="Eukaryotic translation initiation factor 5"/>
    <property type="match status" value="1"/>
</dbReference>
<evidence type="ECO:0000313" key="9">
    <source>
        <dbReference type="EMBL" id="CAH2243626.1"/>
    </source>
</evidence>
<keyword evidence="4" id="KW-0547">Nucleotide-binding</keyword>
<evidence type="ECO:0000256" key="2">
    <source>
        <dbReference type="ARBA" id="ARBA00018059"/>
    </source>
</evidence>
<dbReference type="InterPro" id="IPR045196">
    <property type="entry name" value="IF2/IF5"/>
</dbReference>
<evidence type="ECO:0000256" key="7">
    <source>
        <dbReference type="SAM" id="MobiDB-lite"/>
    </source>
</evidence>
<dbReference type="PANTHER" id="PTHR23001">
    <property type="entry name" value="EUKARYOTIC TRANSLATION INITIATION FACTOR"/>
    <property type="match status" value="1"/>
</dbReference>
<keyword evidence="3" id="KW-0396">Initiation factor</keyword>
<dbReference type="GO" id="GO:0005092">
    <property type="term" value="F:GDP-dissociation inhibitor activity"/>
    <property type="evidence" value="ECO:0007669"/>
    <property type="project" value="TreeGrafter"/>
</dbReference>
<keyword evidence="10" id="KW-1185">Reference proteome</keyword>
<proteinExistence type="inferred from homology"/>
<feature type="region of interest" description="Disordered" evidence="7">
    <location>
        <begin position="238"/>
        <end position="313"/>
    </location>
</feature>
<protein>
    <recommendedName>
        <fullName evidence="2">Eukaryotic translation initiation factor 5</fullName>
    </recommendedName>
</protein>
<evidence type="ECO:0000256" key="6">
    <source>
        <dbReference type="ARBA" id="ARBA00023134"/>
    </source>
</evidence>
<organism evidence="9 10">
    <name type="scientific">Pararge aegeria aegeria</name>
    <dbReference type="NCBI Taxonomy" id="348720"/>
    <lineage>
        <taxon>Eukaryota</taxon>
        <taxon>Metazoa</taxon>
        <taxon>Ecdysozoa</taxon>
        <taxon>Arthropoda</taxon>
        <taxon>Hexapoda</taxon>
        <taxon>Insecta</taxon>
        <taxon>Pterygota</taxon>
        <taxon>Neoptera</taxon>
        <taxon>Endopterygota</taxon>
        <taxon>Lepidoptera</taxon>
        <taxon>Glossata</taxon>
        <taxon>Ditrysia</taxon>
        <taxon>Papilionoidea</taxon>
        <taxon>Nymphalidae</taxon>
        <taxon>Satyrinae</taxon>
        <taxon>Satyrini</taxon>
        <taxon>Parargina</taxon>
        <taxon>Pararge</taxon>
    </lineage>
</organism>
<dbReference type="InterPro" id="IPR016190">
    <property type="entry name" value="Transl_init_fac_IF2/IF5_Zn-bd"/>
</dbReference>
<dbReference type="GO" id="GO:0005829">
    <property type="term" value="C:cytosol"/>
    <property type="evidence" value="ECO:0007669"/>
    <property type="project" value="TreeGrafter"/>
</dbReference>
<dbReference type="Pfam" id="PF01873">
    <property type="entry name" value="eIF-5_eIF-2B"/>
    <property type="match status" value="1"/>
</dbReference>
<dbReference type="GO" id="GO:0001732">
    <property type="term" value="P:formation of cytoplasmic translation initiation complex"/>
    <property type="evidence" value="ECO:0007669"/>
    <property type="project" value="TreeGrafter"/>
</dbReference>
<dbReference type="PANTHER" id="PTHR23001:SF7">
    <property type="entry name" value="EUKARYOTIC TRANSLATION INITIATION FACTOR 5"/>
    <property type="match status" value="1"/>
</dbReference>
<keyword evidence="5" id="KW-0648">Protein biosynthesis</keyword>
<evidence type="ECO:0000259" key="8">
    <source>
        <dbReference type="SMART" id="SM00653"/>
    </source>
</evidence>
<feature type="domain" description="Translation initiation factor IF2/IF5" evidence="8">
    <location>
        <begin position="102"/>
        <end position="222"/>
    </location>
</feature>
<dbReference type="OrthoDB" id="10250831at2759"/>
<dbReference type="AlphaFoldDB" id="A0A8S4RXG4"/>
<dbReference type="EMBL" id="CAKXAJ010025761">
    <property type="protein sequence ID" value="CAH2243626.1"/>
    <property type="molecule type" value="Genomic_DNA"/>
</dbReference>
<dbReference type="InterPro" id="IPR002735">
    <property type="entry name" value="Transl_init_fac_IF2/IF5_dom"/>
</dbReference>
<evidence type="ECO:0000256" key="4">
    <source>
        <dbReference type="ARBA" id="ARBA00022741"/>
    </source>
</evidence>
<dbReference type="SUPFAM" id="SSF100966">
    <property type="entry name" value="Translation initiation factor 2 beta, aIF2beta, N-terminal domain"/>
    <property type="match status" value="1"/>
</dbReference>
<comment type="similarity">
    <text evidence="1">Belongs to the eIF-2-beta/eIF-5 family.</text>
</comment>
<dbReference type="GO" id="GO:0071074">
    <property type="term" value="F:eukaryotic initiation factor eIF2 binding"/>
    <property type="evidence" value="ECO:0007669"/>
    <property type="project" value="TreeGrafter"/>
</dbReference>
<sequence length="392" mass="44334">MACQSWPLSIRTLKKIRTCQRGLERSIVGLKLKDRIRCSDIRRETKARDAIKLIMQLKWRWAGHIQRCQDSRWTKIVTNWHPMDWKRRPGRPLKRWEDDIAKVAETSVQCEESGRFVAAKGADSRRACMTLHTPSNTARRRSKFCNPTKYFGCELGAQTQFDYKNERFIVNGSHDSAKLQDLLDGFIRKFVLCPECDNPETELIVSTKRNTISQGCKACGYHGVLDFNHKLNTFILKNPPAADPSMQGSSLTEGNRGKRSKRSGPAANGNHDGENHDGKNESDAPVTPTTPNPKSSKKEKAKAADDDDDDGNWTVDVSEAAVRARMQDLTEGAKSMTLSEDSEKNEKQRMDIFYSFLKQRADAGEVEGAKAVNDILHEADRYVPRPVVPRLE</sequence>
<reference evidence="9" key="1">
    <citation type="submission" date="2022-03" db="EMBL/GenBank/DDBJ databases">
        <authorList>
            <person name="Lindestad O."/>
        </authorList>
    </citation>
    <scope>NUCLEOTIDE SEQUENCE</scope>
</reference>
<dbReference type="Proteomes" id="UP000838756">
    <property type="component" value="Unassembled WGS sequence"/>
</dbReference>
<dbReference type="GO" id="GO:0003743">
    <property type="term" value="F:translation initiation factor activity"/>
    <property type="evidence" value="ECO:0007669"/>
    <property type="project" value="UniProtKB-KW"/>
</dbReference>
<gene>
    <name evidence="9" type="primary">jg23551</name>
    <name evidence="9" type="ORF">PAEG_LOCUS19730</name>
</gene>
<dbReference type="SUPFAM" id="SSF75689">
    <property type="entry name" value="Zinc-binding domain of translation initiation factor 2 beta"/>
    <property type="match status" value="1"/>
</dbReference>
<name>A0A8S4RXG4_9NEOP</name>